<dbReference type="Pfam" id="PF12120">
    <property type="entry name" value="Arr-ms"/>
    <property type="match status" value="1"/>
</dbReference>
<protein>
    <recommendedName>
        <fullName evidence="1">Rifampin ADP-ribosyltransferase domain-containing protein</fullName>
    </recommendedName>
</protein>
<sequence length="95" mass="10576">MPGRIYIVEPTGAIEDDPHVTDKRFPGNPTRSYRSLGAVRILSELRNWTGHTADQLQTMMGGLAGLRARCKNTIIDERPRGVATQTECGVRNKRV</sequence>
<keyword evidence="3" id="KW-1185">Reference proteome</keyword>
<proteinExistence type="predicted"/>
<gene>
    <name evidence="2" type="ORF">GCM10009824_11140</name>
</gene>
<evidence type="ECO:0000313" key="3">
    <source>
        <dbReference type="Proteomes" id="UP001500166"/>
    </source>
</evidence>
<reference evidence="3" key="1">
    <citation type="journal article" date="2019" name="Int. J. Syst. Evol. Microbiol.">
        <title>The Global Catalogue of Microorganisms (GCM) 10K type strain sequencing project: providing services to taxonomists for standard genome sequencing and annotation.</title>
        <authorList>
            <consortium name="The Broad Institute Genomics Platform"/>
            <consortium name="The Broad Institute Genome Sequencing Center for Infectious Disease"/>
            <person name="Wu L."/>
            <person name="Ma J."/>
        </authorList>
    </citation>
    <scope>NUCLEOTIDE SEQUENCE [LARGE SCALE GENOMIC DNA]</scope>
    <source>
        <strain evidence="3">JCM 15914</strain>
    </source>
</reference>
<dbReference type="EMBL" id="BAAAQA010000012">
    <property type="protein sequence ID" value="GAA2114132.1"/>
    <property type="molecule type" value="Genomic_DNA"/>
</dbReference>
<dbReference type="InterPro" id="IPR021975">
    <property type="entry name" value="Rifampin_Arr"/>
</dbReference>
<feature type="domain" description="Rifampin ADP-ribosyltransferase" evidence="1">
    <location>
        <begin position="2"/>
        <end position="48"/>
    </location>
</feature>
<evidence type="ECO:0000259" key="1">
    <source>
        <dbReference type="Pfam" id="PF12120"/>
    </source>
</evidence>
<name>A0ABP5J9P9_9MICC</name>
<evidence type="ECO:0000313" key="2">
    <source>
        <dbReference type="EMBL" id="GAA2114132.1"/>
    </source>
</evidence>
<dbReference type="Gene3D" id="3.20.170.40">
    <property type="entry name" value="Rifampin ADP-ribosyltransferase domain"/>
    <property type="match status" value="1"/>
</dbReference>
<dbReference type="Proteomes" id="UP001500166">
    <property type="component" value="Unassembled WGS sequence"/>
</dbReference>
<comment type="caution">
    <text evidence="2">The sequence shown here is derived from an EMBL/GenBank/DDBJ whole genome shotgun (WGS) entry which is preliminary data.</text>
</comment>
<organism evidence="2 3">
    <name type="scientific">Kocuria atrinae</name>
    <dbReference type="NCBI Taxonomy" id="592377"/>
    <lineage>
        <taxon>Bacteria</taxon>
        <taxon>Bacillati</taxon>
        <taxon>Actinomycetota</taxon>
        <taxon>Actinomycetes</taxon>
        <taxon>Micrococcales</taxon>
        <taxon>Micrococcaceae</taxon>
        <taxon>Kocuria</taxon>
    </lineage>
</organism>
<dbReference type="InterPro" id="IPR038611">
    <property type="entry name" value="Arr_sf"/>
</dbReference>
<accession>A0ABP5J9P9</accession>